<feature type="region of interest" description="Disordered" evidence="1">
    <location>
        <begin position="104"/>
        <end position="131"/>
    </location>
</feature>
<protein>
    <recommendedName>
        <fullName evidence="2">Ubiquitin-like domain-containing protein</fullName>
    </recommendedName>
</protein>
<dbReference type="EMBL" id="JACEIK010000790">
    <property type="protein sequence ID" value="MCD7462259.1"/>
    <property type="molecule type" value="Genomic_DNA"/>
</dbReference>
<evidence type="ECO:0000313" key="3">
    <source>
        <dbReference type="EMBL" id="MCD7462259.1"/>
    </source>
</evidence>
<accession>A0ABS8STZ4</accession>
<proteinExistence type="predicted"/>
<dbReference type="InterPro" id="IPR029071">
    <property type="entry name" value="Ubiquitin-like_domsf"/>
</dbReference>
<comment type="caution">
    <text evidence="3">The sequence shown here is derived from an EMBL/GenBank/DDBJ whole genome shotgun (WGS) entry which is preliminary data.</text>
</comment>
<reference evidence="3 4" key="1">
    <citation type="journal article" date="2021" name="BMC Genomics">
        <title>Datura genome reveals duplications of psychoactive alkaloid biosynthetic genes and high mutation rate following tissue culture.</title>
        <authorList>
            <person name="Rajewski A."/>
            <person name="Carter-House D."/>
            <person name="Stajich J."/>
            <person name="Litt A."/>
        </authorList>
    </citation>
    <scope>NUCLEOTIDE SEQUENCE [LARGE SCALE GENOMIC DNA]</scope>
    <source>
        <strain evidence="3">AR-01</strain>
    </source>
</reference>
<dbReference type="Proteomes" id="UP000823775">
    <property type="component" value="Unassembled WGS sequence"/>
</dbReference>
<gene>
    <name evidence="3" type="ORF">HAX54_048136</name>
</gene>
<dbReference type="PROSITE" id="PS50053">
    <property type="entry name" value="UBIQUITIN_2"/>
    <property type="match status" value="1"/>
</dbReference>
<sequence>MVSSSSSSNPYLRVKIPAAGEGKLTINVKSPTSEMYAEVKEGDKVKDLEKMIKKAWGGDNDYMEIYHKSMKLKSDELLSSYNLRDGSVVTVSVLAEPPFHHHHLLPRHSKSSCETKKNAKSQQETNSNSNGGNGCGSIVFHMANMFSQFCSSIFSSH</sequence>
<dbReference type="CDD" id="cd17039">
    <property type="entry name" value="Ubl_ubiquitin_like"/>
    <property type="match status" value="1"/>
</dbReference>
<feature type="domain" description="Ubiquitin-like" evidence="2">
    <location>
        <begin position="24"/>
        <end position="93"/>
    </location>
</feature>
<dbReference type="SUPFAM" id="SSF54236">
    <property type="entry name" value="Ubiquitin-like"/>
    <property type="match status" value="1"/>
</dbReference>
<evidence type="ECO:0000313" key="4">
    <source>
        <dbReference type="Proteomes" id="UP000823775"/>
    </source>
</evidence>
<dbReference type="InterPro" id="IPR000626">
    <property type="entry name" value="Ubiquitin-like_dom"/>
</dbReference>
<name>A0ABS8STZ4_DATST</name>
<organism evidence="3 4">
    <name type="scientific">Datura stramonium</name>
    <name type="common">Jimsonweed</name>
    <name type="synonym">Common thornapple</name>
    <dbReference type="NCBI Taxonomy" id="4076"/>
    <lineage>
        <taxon>Eukaryota</taxon>
        <taxon>Viridiplantae</taxon>
        <taxon>Streptophyta</taxon>
        <taxon>Embryophyta</taxon>
        <taxon>Tracheophyta</taxon>
        <taxon>Spermatophyta</taxon>
        <taxon>Magnoliopsida</taxon>
        <taxon>eudicotyledons</taxon>
        <taxon>Gunneridae</taxon>
        <taxon>Pentapetalae</taxon>
        <taxon>asterids</taxon>
        <taxon>lamiids</taxon>
        <taxon>Solanales</taxon>
        <taxon>Solanaceae</taxon>
        <taxon>Solanoideae</taxon>
        <taxon>Datureae</taxon>
        <taxon>Datura</taxon>
    </lineage>
</organism>
<dbReference type="Gene3D" id="3.10.20.90">
    <property type="entry name" value="Phosphatidylinositol 3-kinase Catalytic Subunit, Chain A, domain 1"/>
    <property type="match status" value="1"/>
</dbReference>
<evidence type="ECO:0000256" key="1">
    <source>
        <dbReference type="SAM" id="MobiDB-lite"/>
    </source>
</evidence>
<evidence type="ECO:0000259" key="2">
    <source>
        <dbReference type="PROSITE" id="PS50053"/>
    </source>
</evidence>
<keyword evidence="4" id="KW-1185">Reference proteome</keyword>